<accession>A0A1G5R2Q5</accession>
<name>A0A1G5R2Q5_9GAMM</name>
<dbReference type="EMBL" id="FMWD01000020">
    <property type="protein sequence ID" value="SCZ68352.1"/>
    <property type="molecule type" value="Genomic_DNA"/>
</dbReference>
<sequence>MHWKQNFLNDWAGPPLQVALSILITTFGGILVGHGLFSVELSTQLFASALAVPLVFVVVAGLWKSLDG</sequence>
<gene>
    <name evidence="2" type="ORF">SAMN03097708_03297</name>
</gene>
<evidence type="ECO:0000313" key="3">
    <source>
        <dbReference type="Proteomes" id="UP000199648"/>
    </source>
</evidence>
<proteinExistence type="predicted"/>
<feature type="transmembrane region" description="Helical" evidence="1">
    <location>
        <begin position="45"/>
        <end position="63"/>
    </location>
</feature>
<dbReference type="STRING" id="415747.SAMN03097708_03297"/>
<protein>
    <submittedName>
        <fullName evidence="2">Uncharacterized protein</fullName>
    </submittedName>
</protein>
<keyword evidence="1" id="KW-0812">Transmembrane</keyword>
<dbReference type="AlphaFoldDB" id="A0A1G5R2Q5"/>
<feature type="transmembrane region" description="Helical" evidence="1">
    <location>
        <begin position="12"/>
        <end position="33"/>
    </location>
</feature>
<keyword evidence="3" id="KW-1185">Reference proteome</keyword>
<dbReference type="Proteomes" id="UP000199648">
    <property type="component" value="Unassembled WGS sequence"/>
</dbReference>
<dbReference type="RefSeq" id="WP_092999354.1">
    <property type="nucleotide sequence ID" value="NZ_FMWD01000020.1"/>
</dbReference>
<reference evidence="2 3" key="1">
    <citation type="submission" date="2016-10" db="EMBL/GenBank/DDBJ databases">
        <authorList>
            <person name="de Groot N.N."/>
        </authorList>
    </citation>
    <scope>NUCLEOTIDE SEQUENCE [LARGE SCALE GENOMIC DNA]</scope>
    <source>
        <strain evidence="2 3">HLD2</strain>
    </source>
</reference>
<keyword evidence="1" id="KW-0472">Membrane</keyword>
<keyword evidence="1" id="KW-1133">Transmembrane helix</keyword>
<organism evidence="2 3">
    <name type="scientific">Thiohalomonas denitrificans</name>
    <dbReference type="NCBI Taxonomy" id="415747"/>
    <lineage>
        <taxon>Bacteria</taxon>
        <taxon>Pseudomonadati</taxon>
        <taxon>Pseudomonadota</taxon>
        <taxon>Gammaproteobacteria</taxon>
        <taxon>Thiohalomonadales</taxon>
        <taxon>Thiohalomonadaceae</taxon>
        <taxon>Thiohalomonas</taxon>
    </lineage>
</organism>
<evidence type="ECO:0000313" key="2">
    <source>
        <dbReference type="EMBL" id="SCZ68352.1"/>
    </source>
</evidence>
<evidence type="ECO:0000256" key="1">
    <source>
        <dbReference type="SAM" id="Phobius"/>
    </source>
</evidence>